<proteinExistence type="inferred from homology"/>
<sequence length="410" mass="45681">MDTSIENAALATRPDHVPPHLVLDFDCYNIGGSFDDLQVAWLALKEKAPSGIFWTPRNRGHWVVLNGADIEKVYSDYSRFSSEDIFIPPNGSRGNALIPQEMNPPASLAYRSVMLRPLMPANLGHLEGQVRKRAAHLVEKLLPQGECEFVEDFATVLPVEIFLDLMGLPPEDRSTLMPLGKMSTRPESPEQRAWAHGEIRQYLSTWIDKRRAEPGEDLLSRLALASISGQEITKDEALRFSLNILLGGLDTVANLLAFCALFLARHPAQRRQLIERPELLKPATEELIRRYGMVAVGRRVATDTELCGVQLRHGDMVQGPTMLYGMDDSIVSDPLMVDFERKSCPHMTFGSGPHICPGQHLARKEVQIFMEEWLKSIPDFSVRPGASLEIETGLVGGLISLNLIWNTNGA</sequence>
<dbReference type="PRINTS" id="PR00385">
    <property type="entry name" value="P450"/>
</dbReference>
<protein>
    <submittedName>
        <fullName evidence="3">Cytochrome P450</fullName>
    </submittedName>
</protein>
<evidence type="ECO:0000256" key="2">
    <source>
        <dbReference type="RuleBase" id="RU000461"/>
    </source>
</evidence>
<keyword evidence="2" id="KW-0349">Heme</keyword>
<dbReference type="Gene3D" id="1.10.630.10">
    <property type="entry name" value="Cytochrome P450"/>
    <property type="match status" value="1"/>
</dbReference>
<dbReference type="CDD" id="cd11035">
    <property type="entry name" value="P450cam-like"/>
    <property type="match status" value="1"/>
</dbReference>
<dbReference type="PRINTS" id="PR00359">
    <property type="entry name" value="BP450"/>
</dbReference>
<dbReference type="InterPro" id="IPR017972">
    <property type="entry name" value="Cyt_P450_CS"/>
</dbReference>
<comment type="similarity">
    <text evidence="1 2">Belongs to the cytochrome P450 family.</text>
</comment>
<organism evidence="3 4">
    <name type="scientific">Massilia niabensis</name>
    <dbReference type="NCBI Taxonomy" id="544910"/>
    <lineage>
        <taxon>Bacteria</taxon>
        <taxon>Pseudomonadati</taxon>
        <taxon>Pseudomonadota</taxon>
        <taxon>Betaproteobacteria</taxon>
        <taxon>Burkholderiales</taxon>
        <taxon>Oxalobacteraceae</taxon>
        <taxon>Telluria group</taxon>
        <taxon>Massilia</taxon>
    </lineage>
</organism>
<keyword evidence="2" id="KW-0560">Oxidoreductase</keyword>
<dbReference type="InterPro" id="IPR036396">
    <property type="entry name" value="Cyt_P450_sf"/>
</dbReference>
<reference evidence="4" key="1">
    <citation type="journal article" date="2019" name="Int. J. Syst. Evol. Microbiol.">
        <title>The Global Catalogue of Microorganisms (GCM) 10K type strain sequencing project: providing services to taxonomists for standard genome sequencing and annotation.</title>
        <authorList>
            <consortium name="The Broad Institute Genomics Platform"/>
            <consortium name="The Broad Institute Genome Sequencing Center for Infectious Disease"/>
            <person name="Wu L."/>
            <person name="Ma J."/>
        </authorList>
    </citation>
    <scope>NUCLEOTIDE SEQUENCE [LARGE SCALE GENOMIC DNA]</scope>
    <source>
        <strain evidence="4">KACC 12649</strain>
    </source>
</reference>
<keyword evidence="2" id="KW-0479">Metal-binding</keyword>
<dbReference type="SUPFAM" id="SSF48264">
    <property type="entry name" value="Cytochrome P450"/>
    <property type="match status" value="1"/>
</dbReference>
<evidence type="ECO:0000256" key="1">
    <source>
        <dbReference type="ARBA" id="ARBA00010617"/>
    </source>
</evidence>
<dbReference type="Proteomes" id="UP001596050">
    <property type="component" value="Unassembled WGS sequence"/>
</dbReference>
<keyword evidence="2" id="KW-0408">Iron</keyword>
<name>A0ABW0LB37_9BURK</name>
<dbReference type="PANTHER" id="PTHR46696:SF6">
    <property type="entry name" value="P450, PUTATIVE (EUROFUNG)-RELATED"/>
    <property type="match status" value="1"/>
</dbReference>
<dbReference type="PROSITE" id="PS00086">
    <property type="entry name" value="CYTOCHROME_P450"/>
    <property type="match status" value="1"/>
</dbReference>
<keyword evidence="4" id="KW-1185">Reference proteome</keyword>
<evidence type="ECO:0000313" key="4">
    <source>
        <dbReference type="Proteomes" id="UP001596050"/>
    </source>
</evidence>
<dbReference type="InterPro" id="IPR002397">
    <property type="entry name" value="Cyt_P450_B"/>
</dbReference>
<accession>A0ABW0LB37</accession>
<dbReference type="InterPro" id="IPR001128">
    <property type="entry name" value="Cyt_P450"/>
</dbReference>
<evidence type="ECO:0000313" key="3">
    <source>
        <dbReference type="EMBL" id="MFC5463093.1"/>
    </source>
</evidence>
<dbReference type="Pfam" id="PF00067">
    <property type="entry name" value="p450"/>
    <property type="match status" value="1"/>
</dbReference>
<gene>
    <name evidence="3" type="ORF">ACFPN5_25080</name>
</gene>
<comment type="caution">
    <text evidence="3">The sequence shown here is derived from an EMBL/GenBank/DDBJ whole genome shotgun (WGS) entry which is preliminary data.</text>
</comment>
<dbReference type="RefSeq" id="WP_379786573.1">
    <property type="nucleotide sequence ID" value="NZ_JBHSMU010000019.1"/>
</dbReference>
<dbReference type="PANTHER" id="PTHR46696">
    <property type="entry name" value="P450, PUTATIVE (EUROFUNG)-RELATED"/>
    <property type="match status" value="1"/>
</dbReference>
<keyword evidence="2" id="KW-0503">Monooxygenase</keyword>
<dbReference type="EMBL" id="JBHSMU010000019">
    <property type="protein sequence ID" value="MFC5463093.1"/>
    <property type="molecule type" value="Genomic_DNA"/>
</dbReference>